<evidence type="ECO:0000313" key="4">
    <source>
        <dbReference type="EMBL" id="KGN02493.1"/>
    </source>
</evidence>
<comment type="caution">
    <text evidence="4">The sequence shown here is derived from an EMBL/GenBank/DDBJ whole genome shotgun (WGS) entry which is preliminary data.</text>
</comment>
<dbReference type="PANTHER" id="PTHR21666:SF289">
    <property type="entry name" value="L-ALA--D-GLU ENDOPEPTIDASE"/>
    <property type="match status" value="1"/>
</dbReference>
<evidence type="ECO:0000256" key="1">
    <source>
        <dbReference type="ARBA" id="ARBA00022729"/>
    </source>
</evidence>
<reference evidence="4 5" key="1">
    <citation type="submission" date="2014-01" db="EMBL/GenBank/DDBJ databases">
        <title>Plasmidome dynamics in the species complex Clostridium novyi sensu lato converts strains of independent lineages into distinctly different pathogens.</title>
        <authorList>
            <person name="Skarin H."/>
            <person name="Segerman B."/>
        </authorList>
    </citation>
    <scope>NUCLEOTIDE SEQUENCE [LARGE SCALE GENOMIC DNA]</scope>
    <source>
        <strain evidence="4 5">4570</strain>
    </source>
</reference>
<proteinExistence type="predicted"/>
<dbReference type="EMBL" id="JDRX01000008">
    <property type="protein sequence ID" value="KGN02493.1"/>
    <property type="molecule type" value="Genomic_DNA"/>
</dbReference>
<keyword evidence="2" id="KW-1133">Transmembrane helix</keyword>
<dbReference type="AlphaFoldDB" id="A0AA89CS71"/>
<protein>
    <submittedName>
        <fullName evidence="4">Peptidase M23</fullName>
    </submittedName>
</protein>
<dbReference type="GO" id="GO:0004222">
    <property type="term" value="F:metalloendopeptidase activity"/>
    <property type="evidence" value="ECO:0007669"/>
    <property type="project" value="TreeGrafter"/>
</dbReference>
<dbReference type="InterPro" id="IPR016047">
    <property type="entry name" value="M23ase_b-sheet_dom"/>
</dbReference>
<feature type="domain" description="M23ase beta-sheet core" evidence="3">
    <location>
        <begin position="145"/>
        <end position="220"/>
    </location>
</feature>
<dbReference type="InterPro" id="IPR011055">
    <property type="entry name" value="Dup_hybrid_motif"/>
</dbReference>
<gene>
    <name evidence="4" type="ORF">Z969_05275</name>
</gene>
<sequence>MGNYNSQYENYYKTFTNKSNYNMKRHGNSNKVLGHKKNKSFIARRIIQDLTGVFVMLLFVLICRFVVTPQTKTAYSYCKDVVNKDFNYKKVINSVKHIDRNKSVQDIALEIMEKAKVKFAGGQTIKEKIKQKFKLPTEGTIEENKDGIKLKVTEKGEIAASYDGKVKECGEDGECGNYILIDHGEGIESKYFSLNKILVKKGDEVKKGDIIAENYNNGKRDSMGFKILFMGQDKGLEKVLENKN</sequence>
<dbReference type="SUPFAM" id="SSF51261">
    <property type="entry name" value="Duplicated hybrid motif"/>
    <property type="match status" value="1"/>
</dbReference>
<keyword evidence="2" id="KW-0472">Membrane</keyword>
<dbReference type="RefSeq" id="WP_039249534.1">
    <property type="nucleotide sequence ID" value="NZ_JDRX01000008.1"/>
</dbReference>
<keyword evidence="1" id="KW-0732">Signal</keyword>
<evidence type="ECO:0000256" key="2">
    <source>
        <dbReference type="SAM" id="Phobius"/>
    </source>
</evidence>
<dbReference type="PANTHER" id="PTHR21666">
    <property type="entry name" value="PEPTIDASE-RELATED"/>
    <property type="match status" value="1"/>
</dbReference>
<dbReference type="Pfam" id="PF01551">
    <property type="entry name" value="Peptidase_M23"/>
    <property type="match status" value="1"/>
</dbReference>
<evidence type="ECO:0000313" key="5">
    <source>
        <dbReference type="Proteomes" id="UP000030016"/>
    </source>
</evidence>
<dbReference type="Gene3D" id="2.70.70.10">
    <property type="entry name" value="Glucose Permease (Domain IIA)"/>
    <property type="match status" value="1"/>
</dbReference>
<name>A0AA89CS71_CLONO</name>
<dbReference type="Proteomes" id="UP000030016">
    <property type="component" value="Unassembled WGS sequence"/>
</dbReference>
<evidence type="ECO:0000259" key="3">
    <source>
        <dbReference type="Pfam" id="PF01551"/>
    </source>
</evidence>
<keyword evidence="2" id="KW-0812">Transmembrane</keyword>
<feature type="transmembrane region" description="Helical" evidence="2">
    <location>
        <begin position="46"/>
        <end position="67"/>
    </location>
</feature>
<dbReference type="InterPro" id="IPR050570">
    <property type="entry name" value="Cell_wall_metabolism_enzyme"/>
</dbReference>
<organism evidence="4 5">
    <name type="scientific">Clostridium novyi A str. 4570</name>
    <dbReference type="NCBI Taxonomy" id="1444290"/>
    <lineage>
        <taxon>Bacteria</taxon>
        <taxon>Bacillati</taxon>
        <taxon>Bacillota</taxon>
        <taxon>Clostridia</taxon>
        <taxon>Eubacteriales</taxon>
        <taxon>Clostridiaceae</taxon>
        <taxon>Clostridium</taxon>
    </lineage>
</organism>
<accession>A0AA89CS71</accession>
<dbReference type="CDD" id="cd12797">
    <property type="entry name" value="M23_peptidase"/>
    <property type="match status" value="1"/>
</dbReference>